<sequence length="543" mass="61197">MAQTRQPSRPTLTDDLVRQLGSSDTDPKEMNALKALSKEMIKVFRDERRLSYVPEAATLAPVTTARSYQDLSRAFNHAMIQGTADANTLDPQLLKGFTFVLRCAEDTKKAEIELGPVMKSLQTRLKYAVEQAEPKTQYQLICTLSSVLDAIIDIKTAGLSREELHEPLLKQLATLSKDQELRLAQAAGYAYQALLGIPNDEGPYRGLWRHTLAVVEGTASVAGAVSTMDPAKLFDGLSKLQDLPRLIISMVDVVKALSGLVDSLGGAVEGMSFLQKQKSWYVALRFTDMLIQAKAFNSLEHFLREVPCRQEKEFLCGIFAQLEQAWETRDPSAEGQIVRFLERVLVPVESKSTHRRVCEWVKLVADTLGRSDWTDGVQPARRSWYRRLWKQTEYASKIPCRKTGDEALPVDLLKQAWSRCIEAQVFYADVRIREYYLQDERRLLVERLSGKPLSMDQCYINLAVVEHSNRRGDTEHRSSPFSLLARLKVETPHQDIQVSLASLFGPRRRQDDTMAPPERILVRGQAGVGKTTLSISNRSPVVH</sequence>
<evidence type="ECO:0000313" key="3">
    <source>
        <dbReference type="EMBL" id="KAH7120447.1"/>
    </source>
</evidence>
<feature type="compositionally biased region" description="Polar residues" evidence="1">
    <location>
        <begin position="1"/>
        <end position="11"/>
    </location>
</feature>
<dbReference type="InterPro" id="IPR027417">
    <property type="entry name" value="P-loop_NTPase"/>
</dbReference>
<dbReference type="EMBL" id="JAGMUU010000028">
    <property type="protein sequence ID" value="KAH7120447.1"/>
    <property type="molecule type" value="Genomic_DNA"/>
</dbReference>
<name>A0A9P9DK47_9HYPO</name>
<evidence type="ECO:0000256" key="1">
    <source>
        <dbReference type="SAM" id="MobiDB-lite"/>
    </source>
</evidence>
<dbReference type="Pfam" id="PF23948">
    <property type="entry name" value="ARM_5"/>
    <property type="match status" value="1"/>
</dbReference>
<dbReference type="OrthoDB" id="427518at2759"/>
<feature type="domain" description="Arm-like repeat" evidence="2">
    <location>
        <begin position="7"/>
        <end position="417"/>
    </location>
</feature>
<proteinExistence type="predicted"/>
<dbReference type="Gene3D" id="3.40.50.300">
    <property type="entry name" value="P-loop containing nucleotide triphosphate hydrolases"/>
    <property type="match status" value="1"/>
</dbReference>
<dbReference type="AlphaFoldDB" id="A0A9P9DK47"/>
<gene>
    <name evidence="3" type="ORF">B0J13DRAFT_612794</name>
</gene>
<evidence type="ECO:0000313" key="4">
    <source>
        <dbReference type="Proteomes" id="UP000717696"/>
    </source>
</evidence>
<reference evidence="3" key="1">
    <citation type="journal article" date="2021" name="Nat. Commun.">
        <title>Genetic determinants of endophytism in the Arabidopsis root mycobiome.</title>
        <authorList>
            <person name="Mesny F."/>
            <person name="Miyauchi S."/>
            <person name="Thiergart T."/>
            <person name="Pickel B."/>
            <person name="Atanasova L."/>
            <person name="Karlsson M."/>
            <person name="Huettel B."/>
            <person name="Barry K.W."/>
            <person name="Haridas S."/>
            <person name="Chen C."/>
            <person name="Bauer D."/>
            <person name="Andreopoulos W."/>
            <person name="Pangilinan J."/>
            <person name="LaButti K."/>
            <person name="Riley R."/>
            <person name="Lipzen A."/>
            <person name="Clum A."/>
            <person name="Drula E."/>
            <person name="Henrissat B."/>
            <person name="Kohler A."/>
            <person name="Grigoriev I.V."/>
            <person name="Martin F.M."/>
            <person name="Hacquard S."/>
        </authorList>
    </citation>
    <scope>NUCLEOTIDE SEQUENCE</scope>
    <source>
        <strain evidence="3">MPI-CAGE-AT-0021</strain>
    </source>
</reference>
<keyword evidence="4" id="KW-1185">Reference proteome</keyword>
<organism evidence="3 4">
    <name type="scientific">Dactylonectria estremocensis</name>
    <dbReference type="NCBI Taxonomy" id="1079267"/>
    <lineage>
        <taxon>Eukaryota</taxon>
        <taxon>Fungi</taxon>
        <taxon>Dikarya</taxon>
        <taxon>Ascomycota</taxon>
        <taxon>Pezizomycotina</taxon>
        <taxon>Sordariomycetes</taxon>
        <taxon>Hypocreomycetidae</taxon>
        <taxon>Hypocreales</taxon>
        <taxon>Nectriaceae</taxon>
        <taxon>Dactylonectria</taxon>
    </lineage>
</organism>
<comment type="caution">
    <text evidence="3">The sequence shown here is derived from an EMBL/GenBank/DDBJ whole genome shotgun (WGS) entry which is preliminary data.</text>
</comment>
<dbReference type="InterPro" id="IPR056251">
    <property type="entry name" value="Arm_rpt_dom"/>
</dbReference>
<evidence type="ECO:0000259" key="2">
    <source>
        <dbReference type="Pfam" id="PF23948"/>
    </source>
</evidence>
<feature type="region of interest" description="Disordered" evidence="1">
    <location>
        <begin position="1"/>
        <end position="25"/>
    </location>
</feature>
<protein>
    <recommendedName>
        <fullName evidence="2">Arm-like repeat domain-containing protein</fullName>
    </recommendedName>
</protein>
<dbReference type="Proteomes" id="UP000717696">
    <property type="component" value="Unassembled WGS sequence"/>
</dbReference>
<accession>A0A9P9DK47</accession>